<feature type="transmembrane region" description="Helical" evidence="2">
    <location>
        <begin position="135"/>
        <end position="159"/>
    </location>
</feature>
<evidence type="ECO:0000313" key="4">
    <source>
        <dbReference type="Proteomes" id="UP000000707"/>
    </source>
</evidence>
<protein>
    <submittedName>
        <fullName evidence="3">Uncharacterized protein</fullName>
    </submittedName>
</protein>
<keyword evidence="2" id="KW-1133">Transmembrane helix</keyword>
<feature type="region of interest" description="Disordered" evidence="1">
    <location>
        <begin position="58"/>
        <end position="129"/>
    </location>
</feature>
<dbReference type="eggNOG" id="ENOG502RQCN">
    <property type="taxonomic scope" value="Eukaryota"/>
</dbReference>
<dbReference type="HOGENOM" id="CLU_1510397_0_0_1"/>
<dbReference type="Proteomes" id="UP000000707">
    <property type="component" value="Unassembled WGS sequence"/>
</dbReference>
<feature type="compositionally biased region" description="Basic and acidic residues" evidence="1">
    <location>
        <begin position="76"/>
        <end position="88"/>
    </location>
</feature>
<dbReference type="OrthoDB" id="4026482at2759"/>
<proteinExistence type="predicted"/>
<evidence type="ECO:0000256" key="2">
    <source>
        <dbReference type="SAM" id="Phobius"/>
    </source>
</evidence>
<keyword evidence="2" id="KW-0812">Transmembrane</keyword>
<dbReference type="AlphaFoldDB" id="G3B662"/>
<sequence>MKVFTQNSGLFKLISIISATAIICLLANKAFVHTDSLSDLIRRLDSLDETQISRLSEAVGARLHNPQIPPQTPLQKRGDKSAKSEDSKTTTSSSKASKTTSSKASKTSDSNASSSSSDSKSKSKSNSSPLNMTGIRVAIAFVAIILINMVAICIHHVYMKLSSSERSYRTVEHKLSPY</sequence>
<name>G3B662_CANTC</name>
<reference evidence="3 4" key="1">
    <citation type="journal article" date="2011" name="Proc. Natl. Acad. Sci. U.S.A.">
        <title>Comparative genomics of xylose-fermenting fungi for enhanced biofuel production.</title>
        <authorList>
            <person name="Wohlbach D.J."/>
            <person name="Kuo A."/>
            <person name="Sato T.K."/>
            <person name="Potts K.M."/>
            <person name="Salamov A.A."/>
            <person name="LaButti K.M."/>
            <person name="Sun H."/>
            <person name="Clum A."/>
            <person name="Pangilinan J.L."/>
            <person name="Lindquist E.A."/>
            <person name="Lucas S."/>
            <person name="Lapidus A."/>
            <person name="Jin M."/>
            <person name="Gunawan C."/>
            <person name="Balan V."/>
            <person name="Dale B.E."/>
            <person name="Jeffries T.W."/>
            <person name="Zinkel R."/>
            <person name="Barry K.W."/>
            <person name="Grigoriev I.V."/>
            <person name="Gasch A.P."/>
        </authorList>
    </citation>
    <scope>NUCLEOTIDE SEQUENCE [LARGE SCALE GENOMIC DNA]</scope>
    <source>
        <strain evidence="4">ATCC 10573 / BCRC 21748 / CBS 615 / JCM 9827 / NBRC 10315 / NRRL Y-1498 / VKM Y-70</strain>
    </source>
</reference>
<evidence type="ECO:0000256" key="1">
    <source>
        <dbReference type="SAM" id="MobiDB-lite"/>
    </source>
</evidence>
<keyword evidence="4" id="KW-1185">Reference proteome</keyword>
<feature type="transmembrane region" description="Helical" evidence="2">
    <location>
        <begin position="9"/>
        <end position="28"/>
    </location>
</feature>
<gene>
    <name evidence="3" type="ORF">CANTEDRAFT_114703</name>
</gene>
<keyword evidence="2" id="KW-0472">Membrane</keyword>
<evidence type="ECO:0000313" key="3">
    <source>
        <dbReference type="EMBL" id="EGV63391.1"/>
    </source>
</evidence>
<dbReference type="EMBL" id="GL996524">
    <property type="protein sequence ID" value="EGV63391.1"/>
    <property type="molecule type" value="Genomic_DNA"/>
</dbReference>
<feature type="compositionally biased region" description="Low complexity" evidence="1">
    <location>
        <begin position="89"/>
        <end position="128"/>
    </location>
</feature>
<accession>G3B662</accession>
<organism evidence="4">
    <name type="scientific">Candida tenuis (strain ATCC 10573 / BCRC 21748 / CBS 615 / JCM 9827 / NBRC 10315 / NRRL Y-1498 / VKM Y-70)</name>
    <name type="common">Yeast</name>
    <name type="synonym">Yamadazyma tenuis</name>
    <dbReference type="NCBI Taxonomy" id="590646"/>
    <lineage>
        <taxon>Eukaryota</taxon>
        <taxon>Fungi</taxon>
        <taxon>Dikarya</taxon>
        <taxon>Ascomycota</taxon>
        <taxon>Saccharomycotina</taxon>
        <taxon>Pichiomycetes</taxon>
        <taxon>Debaryomycetaceae</taxon>
        <taxon>Yamadazyma</taxon>
    </lineage>
</organism>